<evidence type="ECO:0000256" key="1">
    <source>
        <dbReference type="SAM" id="MobiDB-lite"/>
    </source>
</evidence>
<dbReference type="EMBL" id="LUEZ02000010">
    <property type="protein sequence ID" value="RDB29257.1"/>
    <property type="molecule type" value="Genomic_DNA"/>
</dbReference>
<keyword evidence="2" id="KW-0472">Membrane</keyword>
<feature type="signal peptide" evidence="3">
    <location>
        <begin position="1"/>
        <end position="18"/>
    </location>
</feature>
<keyword evidence="3" id="KW-0732">Signal</keyword>
<dbReference type="Proteomes" id="UP000076154">
    <property type="component" value="Unassembled WGS sequence"/>
</dbReference>
<sequence length="442" mass="48554">MRLLCMFVLLFLCSTCLAALVNITIDDTFGDSETDTLITYLPPNAWTSGPNCTGCTAHLDATQTRNGTWHDGTSNKRGRKHHAEPLLLAFVPFHGSAIYVYCVLANTDSRPDGYTDMTFLIDSQPAGTFVRAPAGGQPFEYDVLVFANESLPHTNHNLTIQNGHVDGKKSLVLLDYIVYSHEQETTGIGSSPTSGVATAPQPTAATSSPNAPPSVAVSSNSKIIGGVLGSISIILLGLLVFLWLRQRKSNATLDSASKSTSSTLSRVPIFSTIWFPKWPWFSKPQNDSPRRFSFNPSLFVRPMLSRKRTFASRDTLVPTPTPVPITTVHPRQAYPGSVDSTHPLQPNREYTPFPTPFDLLSPATPPPNPRLEPIQPMSIREWQRRTRLNAEAMSPRIDVASVEIPSYYDFSASSEVSPDPPTPPTPRVRPRSAPRRFTVVNN</sequence>
<evidence type="ECO:0000256" key="3">
    <source>
        <dbReference type="SAM" id="SignalP"/>
    </source>
</evidence>
<dbReference type="STRING" id="39966.A0A369K8S2"/>
<proteinExistence type="predicted"/>
<dbReference type="AlphaFoldDB" id="A0A369K8S2"/>
<reference evidence="4" key="1">
    <citation type="submission" date="2018-04" db="EMBL/GenBank/DDBJ databases">
        <title>Whole genome sequencing of Hypsizygus marmoreus.</title>
        <authorList>
            <person name="Choi I.-G."/>
            <person name="Min B."/>
            <person name="Kim J.-G."/>
            <person name="Kim S."/>
            <person name="Oh Y.-L."/>
            <person name="Kong W.-S."/>
            <person name="Park H."/>
            <person name="Jeong J."/>
            <person name="Song E.-S."/>
        </authorList>
    </citation>
    <scope>NUCLEOTIDE SEQUENCE [LARGE SCALE GENOMIC DNA]</scope>
    <source>
        <strain evidence="4">51987-8</strain>
    </source>
</reference>
<feature type="region of interest" description="Disordered" evidence="1">
    <location>
        <begin position="185"/>
        <end position="212"/>
    </location>
</feature>
<organism evidence="4 5">
    <name type="scientific">Hypsizygus marmoreus</name>
    <name type="common">White beech mushroom</name>
    <name type="synonym">Agaricus marmoreus</name>
    <dbReference type="NCBI Taxonomy" id="39966"/>
    <lineage>
        <taxon>Eukaryota</taxon>
        <taxon>Fungi</taxon>
        <taxon>Dikarya</taxon>
        <taxon>Basidiomycota</taxon>
        <taxon>Agaricomycotina</taxon>
        <taxon>Agaricomycetes</taxon>
        <taxon>Agaricomycetidae</taxon>
        <taxon>Agaricales</taxon>
        <taxon>Tricholomatineae</taxon>
        <taxon>Lyophyllaceae</taxon>
        <taxon>Hypsizygus</taxon>
    </lineage>
</organism>
<evidence type="ECO:0000313" key="5">
    <source>
        <dbReference type="Proteomes" id="UP000076154"/>
    </source>
</evidence>
<comment type="caution">
    <text evidence="4">The sequence shown here is derived from an EMBL/GenBank/DDBJ whole genome shotgun (WGS) entry which is preliminary data.</text>
</comment>
<keyword evidence="2" id="KW-1133">Transmembrane helix</keyword>
<name>A0A369K8S2_HYPMA</name>
<gene>
    <name evidence="4" type="ORF">Hypma_015049</name>
</gene>
<feature type="region of interest" description="Disordered" evidence="1">
    <location>
        <begin position="411"/>
        <end position="442"/>
    </location>
</feature>
<keyword evidence="2" id="KW-0812">Transmembrane</keyword>
<feature type="chain" id="PRO_5017059245" evidence="3">
    <location>
        <begin position="19"/>
        <end position="442"/>
    </location>
</feature>
<keyword evidence="5" id="KW-1185">Reference proteome</keyword>
<dbReference type="InParanoid" id="A0A369K8S2"/>
<feature type="compositionally biased region" description="Polar residues" evidence="1">
    <location>
        <begin position="185"/>
        <end position="195"/>
    </location>
</feature>
<feature type="region of interest" description="Disordered" evidence="1">
    <location>
        <begin position="321"/>
        <end position="344"/>
    </location>
</feature>
<dbReference type="OrthoDB" id="3245657at2759"/>
<feature type="transmembrane region" description="Helical" evidence="2">
    <location>
        <begin position="223"/>
        <end position="244"/>
    </location>
</feature>
<evidence type="ECO:0000313" key="4">
    <source>
        <dbReference type="EMBL" id="RDB29257.1"/>
    </source>
</evidence>
<feature type="compositionally biased region" description="Pro residues" evidence="1">
    <location>
        <begin position="418"/>
        <end position="427"/>
    </location>
</feature>
<accession>A0A369K8S2</accession>
<protein>
    <submittedName>
        <fullName evidence="4">Uncharacterized protein</fullName>
    </submittedName>
</protein>
<feature type="compositionally biased region" description="Low complexity" evidence="1">
    <location>
        <begin position="196"/>
        <end position="212"/>
    </location>
</feature>
<evidence type="ECO:0000256" key="2">
    <source>
        <dbReference type="SAM" id="Phobius"/>
    </source>
</evidence>